<sequence length="136" mass="15368">MKKIGFILLCVILTACSGKPSERLIKQLVSDAILSDGGAETYRITAFEKTNGLAKNEQTYIADVRYELTFKQSFEALSEQMIDTPSDSPFETIGSGFKLMTMRMQYGDFKAGDSITKEDRVQLIKTEQGWRLDDYQ</sequence>
<dbReference type="OrthoDB" id="5769674at2"/>
<dbReference type="EMBL" id="CACSIM010000004">
    <property type="protein sequence ID" value="CAA0109599.1"/>
    <property type="molecule type" value="Genomic_DNA"/>
</dbReference>
<keyword evidence="3" id="KW-1185">Reference proteome</keyword>
<evidence type="ECO:0000313" key="2">
    <source>
        <dbReference type="EMBL" id="CAA0109599.1"/>
    </source>
</evidence>
<dbReference type="RefSeq" id="WP_159268846.1">
    <property type="nucleotide sequence ID" value="NZ_CACSIK010000001.1"/>
</dbReference>
<reference evidence="3 4" key="1">
    <citation type="submission" date="2019-11" db="EMBL/GenBank/DDBJ databases">
        <authorList>
            <person name="Holert J."/>
        </authorList>
    </citation>
    <scope>NUCLEOTIDE SEQUENCE [LARGE SCALE GENOMIC DNA]</scope>
    <source>
        <strain evidence="2">BC3_2A</strain>
        <strain evidence="1">SB11_1A</strain>
    </source>
</reference>
<dbReference type="PROSITE" id="PS51257">
    <property type="entry name" value="PROKAR_LIPOPROTEIN"/>
    <property type="match status" value="1"/>
</dbReference>
<accession>A0A5S9PWW2</accession>
<evidence type="ECO:0000313" key="1">
    <source>
        <dbReference type="EMBL" id="CAA0092336.1"/>
    </source>
</evidence>
<dbReference type="Proteomes" id="UP000435877">
    <property type="component" value="Unassembled WGS sequence"/>
</dbReference>
<gene>
    <name evidence="1" type="ORF">IHBHHGIJ_02282</name>
    <name evidence="2" type="ORF">KFEGEMFD_02469</name>
</gene>
<protein>
    <submittedName>
        <fullName evidence="2">Uncharacterized protein</fullName>
    </submittedName>
</protein>
<name>A0A5S9PWW2_9GAMM</name>
<organism evidence="2 4">
    <name type="scientific">Zhongshania aliphaticivorans</name>
    <dbReference type="NCBI Taxonomy" id="1470434"/>
    <lineage>
        <taxon>Bacteria</taxon>
        <taxon>Pseudomonadati</taxon>
        <taxon>Pseudomonadota</taxon>
        <taxon>Gammaproteobacteria</taxon>
        <taxon>Cellvibrionales</taxon>
        <taxon>Spongiibacteraceae</taxon>
        <taxon>Zhongshania</taxon>
    </lineage>
</organism>
<evidence type="ECO:0000313" key="4">
    <source>
        <dbReference type="Proteomes" id="UP000439591"/>
    </source>
</evidence>
<dbReference type="AlphaFoldDB" id="A0A5S9PWW2"/>
<dbReference type="Proteomes" id="UP000439591">
    <property type="component" value="Unassembled WGS sequence"/>
</dbReference>
<proteinExistence type="predicted"/>
<dbReference type="EMBL" id="CACSIK010000001">
    <property type="protein sequence ID" value="CAA0092336.1"/>
    <property type="molecule type" value="Genomic_DNA"/>
</dbReference>
<evidence type="ECO:0000313" key="3">
    <source>
        <dbReference type="Proteomes" id="UP000435877"/>
    </source>
</evidence>